<dbReference type="PANTHER" id="PTHR12137">
    <property type="entry name" value="CARBOHYDRATE SULFOTRANSFERASE"/>
    <property type="match status" value="1"/>
</dbReference>
<dbReference type="InterPro" id="IPR027417">
    <property type="entry name" value="P-loop_NTPase"/>
</dbReference>
<dbReference type="PANTHER" id="PTHR12137:SF54">
    <property type="entry name" value="CARBOHYDRATE SULFOTRANSFERASE"/>
    <property type="match status" value="1"/>
</dbReference>
<keyword evidence="2" id="KW-0808">Transferase</keyword>
<evidence type="ECO:0000256" key="7">
    <source>
        <dbReference type="ARBA" id="ARBA00023180"/>
    </source>
</evidence>
<evidence type="ECO:0000256" key="5">
    <source>
        <dbReference type="ARBA" id="ARBA00023034"/>
    </source>
</evidence>
<reference evidence="9" key="1">
    <citation type="submission" date="2016-10" db="EMBL/GenBank/DDBJ databases">
        <title>Comparative genomics uncovers the prolific and rare metabolic potential of the cyanobacterial genus Moorea.</title>
        <authorList>
            <person name="Leao T."/>
            <person name="Castelao G."/>
            <person name="Korobeynikov A."/>
            <person name="Monroe E.A."/>
            <person name="Podell S."/>
            <person name="Glukhov E."/>
            <person name="Allen E."/>
            <person name="Gerwick W.H."/>
            <person name="Gerwick L."/>
        </authorList>
    </citation>
    <scope>NUCLEOTIDE SEQUENCE [LARGE SCALE GENOMIC DNA]</scope>
    <source>
        <strain evidence="9">JHB</strain>
    </source>
</reference>
<accession>A0A1D9G215</accession>
<dbReference type="GO" id="GO:0016051">
    <property type="term" value="P:carbohydrate biosynthetic process"/>
    <property type="evidence" value="ECO:0007669"/>
    <property type="project" value="InterPro"/>
</dbReference>
<dbReference type="AlphaFoldDB" id="A0A1D9G215"/>
<organism evidence="8 9">
    <name type="scientific">Moorena producens (strain JHB)</name>
    <dbReference type="NCBI Taxonomy" id="1454205"/>
    <lineage>
        <taxon>Bacteria</taxon>
        <taxon>Bacillati</taxon>
        <taxon>Cyanobacteriota</taxon>
        <taxon>Cyanophyceae</taxon>
        <taxon>Coleofasciculales</taxon>
        <taxon>Coleofasciculaceae</taxon>
        <taxon>Moorena</taxon>
    </lineage>
</organism>
<keyword evidence="6" id="KW-0472">Membrane</keyword>
<evidence type="ECO:0000313" key="9">
    <source>
        <dbReference type="Proteomes" id="UP000176944"/>
    </source>
</evidence>
<protein>
    <submittedName>
        <fullName evidence="8">Sulfotransferase family protein</fullName>
    </submittedName>
</protein>
<dbReference type="Gene3D" id="3.40.50.300">
    <property type="entry name" value="P-loop containing nucleotide triphosphate hydrolases"/>
    <property type="match status" value="1"/>
</dbReference>
<evidence type="ECO:0000256" key="3">
    <source>
        <dbReference type="ARBA" id="ARBA00022692"/>
    </source>
</evidence>
<dbReference type="EMBL" id="CP017708">
    <property type="protein sequence ID" value="AOY81591.1"/>
    <property type="molecule type" value="Genomic_DNA"/>
</dbReference>
<dbReference type="InterPro" id="IPR005331">
    <property type="entry name" value="Sulfotransferase"/>
</dbReference>
<dbReference type="Proteomes" id="UP000176944">
    <property type="component" value="Chromosome"/>
</dbReference>
<evidence type="ECO:0000256" key="2">
    <source>
        <dbReference type="ARBA" id="ARBA00022679"/>
    </source>
</evidence>
<gene>
    <name evidence="8" type="ORF">BJP36_18385</name>
</gene>
<name>A0A1D9G215_MOOP1</name>
<keyword evidence="5" id="KW-0333">Golgi apparatus</keyword>
<evidence type="ECO:0000256" key="4">
    <source>
        <dbReference type="ARBA" id="ARBA00022989"/>
    </source>
</evidence>
<proteinExistence type="predicted"/>
<evidence type="ECO:0000256" key="6">
    <source>
        <dbReference type="ARBA" id="ARBA00023136"/>
    </source>
</evidence>
<comment type="subcellular location">
    <subcellularLocation>
        <location evidence="1">Golgi apparatus membrane</location>
        <topology evidence="1">Single-pass type II membrane protein</topology>
    </subcellularLocation>
</comment>
<keyword evidence="4" id="KW-1133">Transmembrane helix</keyword>
<evidence type="ECO:0000313" key="8">
    <source>
        <dbReference type="EMBL" id="AOY81591.1"/>
    </source>
</evidence>
<keyword evidence="3" id="KW-0812">Transmembrane</keyword>
<dbReference type="Pfam" id="PF03567">
    <property type="entry name" value="Sulfotransfer_2"/>
    <property type="match status" value="1"/>
</dbReference>
<keyword evidence="7" id="KW-0325">Glycoprotein</keyword>
<evidence type="ECO:0000256" key="1">
    <source>
        <dbReference type="ARBA" id="ARBA00004323"/>
    </source>
</evidence>
<dbReference type="InterPro" id="IPR018011">
    <property type="entry name" value="Carb_sulfotrans_8-10"/>
</dbReference>
<dbReference type="GO" id="GO:0008146">
    <property type="term" value="F:sulfotransferase activity"/>
    <property type="evidence" value="ECO:0007669"/>
    <property type="project" value="InterPro"/>
</dbReference>
<dbReference type="SUPFAM" id="SSF52540">
    <property type="entry name" value="P-loop containing nucleoside triphosphate hydrolases"/>
    <property type="match status" value="1"/>
</dbReference>
<sequence>MLCNDFQCVFVHIPKVAGESIESFFYTLLGVTREMLLLRSNKDPKLGPEQLSHLTAEEYVRFGHLTPEQFKSYYKFSFVRNPWKRLASEYIFKRYIDKFEFKDFVLNHFPKPDDYSDASRHVLPQYDFLYDSQGNRLVDFVGRFENLQADFNIVCQKLGIEDSQLPHLNSNKQNKIKKGYKQEYKPYLEYYDDETKEFVGKIYQKDIETFGYRFTD</sequence>
<dbReference type="GO" id="GO:0016020">
    <property type="term" value="C:membrane"/>
    <property type="evidence" value="ECO:0007669"/>
    <property type="project" value="InterPro"/>
</dbReference>